<evidence type="ECO:0000313" key="1">
    <source>
        <dbReference type="EMBL" id="KAG7527366.1"/>
    </source>
</evidence>
<name>A0A8K0JDS7_9TREE</name>
<protein>
    <submittedName>
        <fullName evidence="1">Uncharacterized protein</fullName>
    </submittedName>
</protein>
<dbReference type="AlphaFoldDB" id="A0A8K0JDS7"/>
<accession>A0A8K0JDS7</accession>
<reference evidence="1" key="1">
    <citation type="submission" date="2020-04" db="EMBL/GenBank/DDBJ databases">
        <title>Analysis of mating type loci in Filobasidium floriforme.</title>
        <authorList>
            <person name="Nowrousian M."/>
        </authorList>
    </citation>
    <scope>NUCLEOTIDE SEQUENCE</scope>
    <source>
        <strain evidence="1">CBS 6242</strain>
    </source>
</reference>
<comment type="caution">
    <text evidence="1">The sequence shown here is derived from an EMBL/GenBank/DDBJ whole genome shotgun (WGS) entry which is preliminary data.</text>
</comment>
<gene>
    <name evidence="1" type="ORF">FFLO_07003</name>
</gene>
<evidence type="ECO:0000313" key="2">
    <source>
        <dbReference type="Proteomes" id="UP000812966"/>
    </source>
</evidence>
<proteinExistence type="predicted"/>
<dbReference type="Proteomes" id="UP000812966">
    <property type="component" value="Unassembled WGS sequence"/>
</dbReference>
<organism evidence="1 2">
    <name type="scientific">Filobasidium floriforme</name>
    <dbReference type="NCBI Taxonomy" id="5210"/>
    <lineage>
        <taxon>Eukaryota</taxon>
        <taxon>Fungi</taxon>
        <taxon>Dikarya</taxon>
        <taxon>Basidiomycota</taxon>
        <taxon>Agaricomycotina</taxon>
        <taxon>Tremellomycetes</taxon>
        <taxon>Filobasidiales</taxon>
        <taxon>Filobasidiaceae</taxon>
        <taxon>Filobasidium</taxon>
    </lineage>
</organism>
<sequence>MTSVTAGPPQDLFGTTETAASRVAANSLLMSTIFDYLHEPYALLGCMLMNREQFPIAARALYRSVEEDDILALWRRGCSLKRFQLYVGAVRILRLHRIVCADEVKLYMQQYEALQHIRAGDQGPSLLQLEELYTWQDREIRILGYKLKDVPLIQSLRLEGEEGGLVPVGFLTISWDGDGTEKVDGSCVRNYIVNAIKDYDKTPSWLLDHLTTLDLPNVDFDVKSLETVLIGCPKLVNLRCSMELYNYNLDISEPEYRKEYHDALARLMGQHGARLHDLDVWCDGDSMFSYMSSLSGPRTLRLSGFIEESDSSLFAQMVTNRIKHKDTTTRRVILKPNSHIVKKNADQPISPYEAAKLARSMSSSSSVIQVEYPIAVSVGVKRWVDQLSSILKTLEREDDIVWESSKQKGWHRIKSDLDSDDR</sequence>
<dbReference type="EMBL" id="JABELV010000311">
    <property type="protein sequence ID" value="KAG7527366.1"/>
    <property type="molecule type" value="Genomic_DNA"/>
</dbReference>
<keyword evidence="2" id="KW-1185">Reference proteome</keyword>